<dbReference type="PANTHER" id="PTHR11686">
    <property type="entry name" value="GAMMA GLUTAMYL TRANSPEPTIDASE"/>
    <property type="match status" value="1"/>
</dbReference>
<feature type="binding site" evidence="2">
    <location>
        <position position="470"/>
    </location>
    <ligand>
        <name>L-glutamate</name>
        <dbReference type="ChEBI" id="CHEBI:29985"/>
    </ligand>
</feature>
<dbReference type="GO" id="GO:0103068">
    <property type="term" value="F:leukotriene C4 gamma-glutamyl transferase activity"/>
    <property type="evidence" value="ECO:0007669"/>
    <property type="project" value="UniProtKB-EC"/>
</dbReference>
<dbReference type="STRING" id="33203.A0A179GSE7"/>
<dbReference type="GO" id="GO:0005886">
    <property type="term" value="C:plasma membrane"/>
    <property type="evidence" value="ECO:0007669"/>
    <property type="project" value="TreeGrafter"/>
</dbReference>
<dbReference type="GO" id="GO:0036374">
    <property type="term" value="F:glutathione hydrolase activity"/>
    <property type="evidence" value="ECO:0007669"/>
    <property type="project" value="UniProtKB-UniRule"/>
</dbReference>
<comment type="caution">
    <text evidence="7">The sequence shown here is derived from an EMBL/GenBank/DDBJ whole genome shotgun (WGS) entry which is preliminary data.</text>
</comment>
<comment type="catalytic activity">
    <reaction evidence="3">
        <text>an N-terminal (5-L-glutamyl)-[peptide] + an alpha-amino acid = 5-L-glutamyl amino acid + an N-terminal L-alpha-aminoacyl-[peptide]</text>
        <dbReference type="Rhea" id="RHEA:23904"/>
        <dbReference type="Rhea" id="RHEA-COMP:9780"/>
        <dbReference type="Rhea" id="RHEA-COMP:9795"/>
        <dbReference type="ChEBI" id="CHEBI:77644"/>
        <dbReference type="ChEBI" id="CHEBI:78597"/>
        <dbReference type="ChEBI" id="CHEBI:78599"/>
        <dbReference type="ChEBI" id="CHEBI:78608"/>
        <dbReference type="EC" id="2.3.2.2"/>
    </reaction>
</comment>
<gene>
    <name evidence="5" type="ORF">Purlil1_4040</name>
    <name evidence="6" type="ORF">VFPBJ_09201</name>
    <name evidence="7" type="ORF">VFPFJ_09310</name>
</gene>
<dbReference type="FunFam" id="3.60.20.40:FF:000008">
    <property type="entry name" value="Gamma-glutamyltranspeptidase (Eurofung)"/>
    <property type="match status" value="1"/>
</dbReference>
<evidence type="ECO:0000256" key="3">
    <source>
        <dbReference type="RuleBase" id="RU368068"/>
    </source>
</evidence>
<dbReference type="EC" id="3.4.19.13" evidence="3"/>
<keyword evidence="3" id="KW-0808">Transferase</keyword>
<comment type="catalytic activity">
    <reaction evidence="3">
        <text>glutathione + H2O = L-cysteinylglycine + L-glutamate</text>
        <dbReference type="Rhea" id="RHEA:28807"/>
        <dbReference type="ChEBI" id="CHEBI:15377"/>
        <dbReference type="ChEBI" id="CHEBI:29985"/>
        <dbReference type="ChEBI" id="CHEBI:57925"/>
        <dbReference type="ChEBI" id="CHEBI:61694"/>
        <dbReference type="EC" id="3.4.19.13"/>
    </reaction>
</comment>
<evidence type="ECO:0000256" key="2">
    <source>
        <dbReference type="PIRSR" id="PIRSR600101-2"/>
    </source>
</evidence>
<reference evidence="5 9" key="3">
    <citation type="journal article" date="2024" name="Microbiol. Resour. Announc.">
        <title>Genome annotations for the ascomycete fungi Trichoderma harzianum, Trichoderma aggressivum, and Purpureocillium lilacinum.</title>
        <authorList>
            <person name="Beijen E.P.W."/>
            <person name="Ohm R.A."/>
        </authorList>
    </citation>
    <scope>NUCLEOTIDE SEQUENCE [LARGE SCALE GENOMIC DNA]</scope>
    <source>
        <strain evidence="5 9">CBS 150709</strain>
    </source>
</reference>
<protein>
    <recommendedName>
        <fullName evidence="3">Glutathione hydrolase</fullName>
        <ecNumber evidence="3">2.3.2.2</ecNumber>
        <ecNumber evidence="3">3.4.19.13</ecNumber>
    </recommendedName>
    <alternativeName>
        <fullName evidence="3">Gamma-glutamyltransferase</fullName>
    </alternativeName>
    <alternativeName>
        <fullName evidence="3">Gamma-glutamyltranspeptidase</fullName>
    </alternativeName>
</protein>
<dbReference type="GeneID" id="28891431"/>
<evidence type="ECO:0000313" key="9">
    <source>
        <dbReference type="Proteomes" id="UP001287286"/>
    </source>
</evidence>
<keyword evidence="3" id="KW-0378">Hydrolase</keyword>
<dbReference type="RefSeq" id="XP_018174701.1">
    <property type="nucleotide sequence ID" value="XM_018326382.1"/>
</dbReference>
<keyword evidence="3" id="KW-0012">Acyltransferase</keyword>
<feature type="binding site" evidence="2">
    <location>
        <position position="103"/>
    </location>
    <ligand>
        <name>L-glutamate</name>
        <dbReference type="ChEBI" id="CHEBI:29985"/>
    </ligand>
</feature>
<dbReference type="Gene3D" id="3.60.20.40">
    <property type="match status" value="1"/>
</dbReference>
<dbReference type="EMBL" id="LSBI01000009">
    <property type="protein sequence ID" value="OAQ80857.1"/>
    <property type="molecule type" value="Genomic_DNA"/>
</dbReference>
<dbReference type="EMBL" id="JAWRVI010000011">
    <property type="protein sequence ID" value="KAK4091610.1"/>
    <property type="molecule type" value="Genomic_DNA"/>
</dbReference>
<dbReference type="UniPathway" id="UPA00204"/>
<dbReference type="Proteomes" id="UP000078240">
    <property type="component" value="Unassembled WGS sequence"/>
</dbReference>
<feature type="binding site" evidence="2">
    <location>
        <begin position="396"/>
        <end position="398"/>
    </location>
    <ligand>
        <name>L-glutamate</name>
        <dbReference type="ChEBI" id="CHEBI:29985"/>
    </ligand>
</feature>
<dbReference type="InterPro" id="IPR043137">
    <property type="entry name" value="GGT_ssub_C"/>
</dbReference>
<reference evidence="5" key="2">
    <citation type="submission" date="2023-11" db="EMBL/GenBank/DDBJ databases">
        <authorList>
            <person name="Beijen E."/>
            <person name="Ohm R.A."/>
        </authorList>
    </citation>
    <scope>NUCLEOTIDE SEQUENCE</scope>
    <source>
        <strain evidence="5">CBS 150709</strain>
    </source>
</reference>
<evidence type="ECO:0000256" key="4">
    <source>
        <dbReference type="SAM" id="SignalP"/>
    </source>
</evidence>
<evidence type="ECO:0000256" key="1">
    <source>
        <dbReference type="PIRSR" id="PIRSR600101-1"/>
    </source>
</evidence>
<feature type="chain" id="PRO_5010456044" description="Glutathione hydrolase" evidence="4">
    <location>
        <begin position="26"/>
        <end position="567"/>
    </location>
</feature>
<comment type="pathway">
    <text evidence="3">Sulfur metabolism; glutathione metabolism.</text>
</comment>
<proteinExistence type="predicted"/>
<dbReference type="NCBIfam" id="TIGR00066">
    <property type="entry name" value="g_glut_trans"/>
    <property type="match status" value="1"/>
</dbReference>
<name>A0A179GSE7_PURLI</name>
<dbReference type="PANTHER" id="PTHR11686:SF62">
    <property type="entry name" value="GLUTATHIONE HYDROLASE"/>
    <property type="match status" value="1"/>
</dbReference>
<dbReference type="AlphaFoldDB" id="A0A179GSE7"/>
<keyword evidence="9" id="KW-1185">Reference proteome</keyword>
<dbReference type="Proteomes" id="UP000078340">
    <property type="component" value="Unassembled WGS sequence"/>
</dbReference>
<keyword evidence="4" id="KW-0732">Signal</keyword>
<dbReference type="SUPFAM" id="SSF56235">
    <property type="entry name" value="N-terminal nucleophile aminohydrolases (Ntn hydrolases)"/>
    <property type="match status" value="1"/>
</dbReference>
<dbReference type="Gene3D" id="1.10.246.130">
    <property type="match status" value="1"/>
</dbReference>
<dbReference type="OMA" id="GFMLVHL"/>
<dbReference type="Proteomes" id="UP001287286">
    <property type="component" value="Unassembled WGS sequence"/>
</dbReference>
<evidence type="ECO:0000313" key="8">
    <source>
        <dbReference type="Proteomes" id="UP000078340"/>
    </source>
</evidence>
<dbReference type="GO" id="GO:0006751">
    <property type="term" value="P:glutathione catabolic process"/>
    <property type="evidence" value="ECO:0007669"/>
    <property type="project" value="UniProtKB-UniRule"/>
</dbReference>
<dbReference type="EC" id="2.3.2.2" evidence="3"/>
<feature type="signal peptide" evidence="4">
    <location>
        <begin position="1"/>
        <end position="25"/>
    </location>
</feature>
<sequence length="567" mass="60540">MVQIQAASAAPLLLAFSSLLCGGLSTPVHPGRKVPKLGAVASEAGICSRIGTRLLEDGGNAVDAVVGTVFCIGTVAMYHSGIGGGGFMLLRTSNGTYEFVDFRETAPAAAFEDMYKNNTQASILGGLASGVPGELRATEYVHKKYGKLRWAEVIRPSIKLARHGFAVTQDLVKYMNSVTPNNKFLTEDPTWAIDFAPNGHLVQLGETMTRKRYADTLETIAQHGADAFYTGPIARATIAALQKANGTMTMEDLKNYTVAHREPLSIKYRGFTLTSTNAPSGGVVALSALNTVSGYDGFGDPAQINLTTHRLDEAIRWAYGQRTEIGDPSFVDGMSDYTKSMISAETGATIRSKIVDVRTQNVSYYDPKGLESLETPGTSHIVAADATGLSISMTTTVNLLFGSQLMVPETGVIMNNEMNDFSIPGVSNSFGYIPSPANFVRPGKRPLSSISPIIVEKNGKLYLAVGSAGGSRITTATIQNVHHVLDQNMTIAEALAEPRLHDQLSPDVVSFEYAYDNSTVAYMKSLGHNVTWVAPGQSTAQGLRLLPNGTFEAAGEPRQYASGGYAV</sequence>
<feature type="binding site" evidence="2">
    <location>
        <position position="420"/>
    </location>
    <ligand>
        <name>L-glutamate</name>
        <dbReference type="ChEBI" id="CHEBI:29985"/>
    </ligand>
</feature>
<dbReference type="InterPro" id="IPR029055">
    <property type="entry name" value="Ntn_hydrolases_N"/>
</dbReference>
<comment type="function">
    <text evidence="3">Cleaves the gamma-glutamyl peptide bond of glutathione and glutathione conjugates.</text>
</comment>
<dbReference type="PRINTS" id="PR01210">
    <property type="entry name" value="GGTRANSPTASE"/>
</dbReference>
<dbReference type="KEGG" id="plj:28891431"/>
<accession>A0A179GSE7</accession>
<dbReference type="InterPro" id="IPR000101">
    <property type="entry name" value="GGT_peptidase"/>
</dbReference>
<feature type="binding site" evidence="2">
    <location>
        <begin position="448"/>
        <end position="449"/>
    </location>
    <ligand>
        <name>L-glutamate</name>
        <dbReference type="ChEBI" id="CHEBI:29985"/>
    </ligand>
</feature>
<evidence type="ECO:0000313" key="7">
    <source>
        <dbReference type="EMBL" id="OAQ80857.1"/>
    </source>
</evidence>
<evidence type="ECO:0000313" key="5">
    <source>
        <dbReference type="EMBL" id="KAK4091610.1"/>
    </source>
</evidence>
<organism evidence="7 8">
    <name type="scientific">Purpureocillium lilacinum</name>
    <name type="common">Paecilomyces lilacinus</name>
    <dbReference type="NCBI Taxonomy" id="33203"/>
    <lineage>
        <taxon>Eukaryota</taxon>
        <taxon>Fungi</taxon>
        <taxon>Dikarya</taxon>
        <taxon>Ascomycota</taxon>
        <taxon>Pezizomycotina</taxon>
        <taxon>Sordariomycetes</taxon>
        <taxon>Hypocreomycetidae</taxon>
        <taxon>Hypocreales</taxon>
        <taxon>Ophiocordycipitaceae</taxon>
        <taxon>Purpureocillium</taxon>
    </lineage>
</organism>
<reference evidence="7 8" key="1">
    <citation type="submission" date="2016-02" db="EMBL/GenBank/DDBJ databases">
        <title>Biosynthesis of antibiotic leucinostatins and their inhibition on Phytophthora in bio-control Purpureocillium lilacinum.</title>
        <authorList>
            <person name="Wang G."/>
            <person name="Liu Z."/>
            <person name="Lin R."/>
            <person name="Li E."/>
            <person name="Mao Z."/>
            <person name="Ling J."/>
            <person name="Yin W."/>
            <person name="Xie B."/>
        </authorList>
    </citation>
    <scope>NUCLEOTIDE SEQUENCE [LARGE SCALE GENOMIC DNA]</scope>
    <source>
        <strain evidence="6">PLBJ-1</strain>
        <strain evidence="7">PLFJ-1</strain>
    </source>
</reference>
<comment type="catalytic activity">
    <reaction evidence="3">
        <text>an S-substituted glutathione + H2O = an S-substituted L-cysteinylglycine + L-glutamate</text>
        <dbReference type="Rhea" id="RHEA:59468"/>
        <dbReference type="ChEBI" id="CHEBI:15377"/>
        <dbReference type="ChEBI" id="CHEBI:29985"/>
        <dbReference type="ChEBI" id="CHEBI:90779"/>
        <dbReference type="ChEBI" id="CHEBI:143103"/>
        <dbReference type="EC" id="3.4.19.13"/>
    </reaction>
</comment>
<dbReference type="OrthoDB" id="1081007at2759"/>
<dbReference type="EMBL" id="LSBH01000008">
    <property type="protein sequence ID" value="OAQ75226.1"/>
    <property type="molecule type" value="Genomic_DNA"/>
</dbReference>
<dbReference type="Pfam" id="PF01019">
    <property type="entry name" value="G_glu_transpept"/>
    <property type="match status" value="1"/>
</dbReference>
<evidence type="ECO:0000313" key="6">
    <source>
        <dbReference type="EMBL" id="OAQ75226.1"/>
    </source>
</evidence>
<dbReference type="InterPro" id="IPR043138">
    <property type="entry name" value="GGT_lsub"/>
</dbReference>
<feature type="active site" description="Nucleophile" evidence="1">
    <location>
        <position position="378"/>
    </location>
</feature>